<dbReference type="Proteomes" id="UP000441585">
    <property type="component" value="Unassembled WGS sequence"/>
</dbReference>
<gene>
    <name evidence="2" type="ORF">GJU41_12075</name>
</gene>
<comment type="caution">
    <text evidence="2">The sequence shown here is derived from an EMBL/GenBank/DDBJ whole genome shotgun (WGS) entry which is preliminary data.</text>
</comment>
<organism evidence="2 3">
    <name type="scientific">Metabacillus idriensis</name>
    <dbReference type="NCBI Taxonomy" id="324768"/>
    <lineage>
        <taxon>Bacteria</taxon>
        <taxon>Bacillati</taxon>
        <taxon>Bacillota</taxon>
        <taxon>Bacilli</taxon>
        <taxon>Bacillales</taxon>
        <taxon>Bacillaceae</taxon>
        <taxon>Metabacillus</taxon>
    </lineage>
</organism>
<keyword evidence="1" id="KW-0812">Transmembrane</keyword>
<keyword evidence="1" id="KW-1133">Transmembrane helix</keyword>
<keyword evidence="3" id="KW-1185">Reference proteome</keyword>
<keyword evidence="1" id="KW-0472">Membrane</keyword>
<dbReference type="AlphaFoldDB" id="A0A6I2ME70"/>
<sequence length="99" mass="11157">MPEPSGRELYDKWSEMRVDLAQINTKLDFLMELKRDVEKVDEKVAEVDTKANKALSMAEENKADIAEMKSGNQFRFNVVIGAILTITGFMVTIGIAIFT</sequence>
<dbReference type="RefSeq" id="WP_154318724.1">
    <property type="nucleotide sequence ID" value="NZ_CAJGAA010000002.1"/>
</dbReference>
<feature type="transmembrane region" description="Helical" evidence="1">
    <location>
        <begin position="78"/>
        <end position="98"/>
    </location>
</feature>
<dbReference type="EMBL" id="WKKF01000002">
    <property type="protein sequence ID" value="MRX54711.1"/>
    <property type="molecule type" value="Genomic_DNA"/>
</dbReference>
<name>A0A6I2ME70_9BACI</name>
<reference evidence="2 3" key="1">
    <citation type="submission" date="2019-11" db="EMBL/GenBank/DDBJ databases">
        <title>Bacillus idriensis genome.</title>
        <authorList>
            <person name="Konopka E.N."/>
            <person name="Newman J.D."/>
        </authorList>
    </citation>
    <scope>NUCLEOTIDE SEQUENCE [LARGE SCALE GENOMIC DNA]</scope>
    <source>
        <strain evidence="2 3">DSM 19097</strain>
    </source>
</reference>
<proteinExistence type="predicted"/>
<evidence type="ECO:0000313" key="3">
    <source>
        <dbReference type="Proteomes" id="UP000441585"/>
    </source>
</evidence>
<evidence type="ECO:0000256" key="1">
    <source>
        <dbReference type="SAM" id="Phobius"/>
    </source>
</evidence>
<evidence type="ECO:0008006" key="4">
    <source>
        <dbReference type="Google" id="ProtNLM"/>
    </source>
</evidence>
<protein>
    <recommendedName>
        <fullName evidence="4">Holin</fullName>
    </recommendedName>
</protein>
<accession>A0A6I2ME70</accession>
<evidence type="ECO:0000313" key="2">
    <source>
        <dbReference type="EMBL" id="MRX54711.1"/>
    </source>
</evidence>